<evidence type="ECO:0000256" key="2">
    <source>
        <dbReference type="SAM" id="Phobius"/>
    </source>
</evidence>
<comment type="caution">
    <text evidence="4">The sequence shown here is derived from an EMBL/GenBank/DDBJ whole genome shotgun (WGS) entry which is preliminary data.</text>
</comment>
<dbReference type="InterPro" id="IPR013099">
    <property type="entry name" value="K_chnl_dom"/>
</dbReference>
<keyword evidence="2" id="KW-1133">Transmembrane helix</keyword>
<accession>A0A2S7MZG8</accession>
<dbReference type="PANTHER" id="PTHR43833">
    <property type="entry name" value="POTASSIUM CHANNEL PROTEIN 2-RELATED-RELATED"/>
    <property type="match status" value="1"/>
</dbReference>
<dbReference type="PROSITE" id="PS51201">
    <property type="entry name" value="RCK_N"/>
    <property type="match status" value="1"/>
</dbReference>
<evidence type="ECO:0000313" key="4">
    <source>
        <dbReference type="EMBL" id="PQD95135.1"/>
    </source>
</evidence>
<dbReference type="InterPro" id="IPR036291">
    <property type="entry name" value="NAD(P)-bd_dom_sf"/>
</dbReference>
<dbReference type="EMBL" id="PKOZ01000005">
    <property type="protein sequence ID" value="PQD95135.1"/>
    <property type="molecule type" value="Genomic_DNA"/>
</dbReference>
<evidence type="ECO:0000256" key="1">
    <source>
        <dbReference type="ARBA" id="ARBA00004651"/>
    </source>
</evidence>
<comment type="subcellular location">
    <subcellularLocation>
        <location evidence="1">Cell membrane</location>
        <topology evidence="1">Multi-pass membrane protein</topology>
    </subcellularLocation>
</comment>
<keyword evidence="2" id="KW-0812">Transmembrane</keyword>
<dbReference type="PANTHER" id="PTHR43833:SF9">
    <property type="entry name" value="POTASSIUM CHANNEL PROTEIN YUGO-RELATED"/>
    <property type="match status" value="1"/>
</dbReference>
<protein>
    <submittedName>
        <fullName evidence="4">Ion transporter</fullName>
    </submittedName>
</protein>
<organism evidence="4 5">
    <name type="scientific">Pradoshia eiseniae</name>
    <dbReference type="NCBI Taxonomy" id="2064768"/>
    <lineage>
        <taxon>Bacteria</taxon>
        <taxon>Bacillati</taxon>
        <taxon>Bacillota</taxon>
        <taxon>Bacilli</taxon>
        <taxon>Bacillales</taxon>
        <taxon>Bacillaceae</taxon>
        <taxon>Pradoshia</taxon>
    </lineage>
</organism>
<dbReference type="Pfam" id="PF02254">
    <property type="entry name" value="TrkA_N"/>
    <property type="match status" value="1"/>
</dbReference>
<dbReference type="GO" id="GO:0005886">
    <property type="term" value="C:plasma membrane"/>
    <property type="evidence" value="ECO:0007669"/>
    <property type="project" value="UniProtKB-SubCell"/>
</dbReference>
<sequence length="272" mass="30156">MVSYIKTRHTQKEMTALGTIHYLFNRLHILIRLIIVVLLLVFVFGCLIHLIEPGTFHTIGEGVWWAIQTMATVGYGDIVPTSTFGRAVAFFAILLGGGFVAYYFTSMASYMIRTQTSLTLGTEAYKGDGHIILIGYNERSKKIIHSLEAYPHIPIVLVDATLKEHPLPHSDLFFIRGDSTREEIWIQANVTKSRLVVITADPSKTEKDSDMTVITSLLAVKGVYQSAYCISEILTPSHVQNALRAGASAIIKTNDLVGMAFIDVITNQIEVP</sequence>
<name>A0A2S7MZG8_9BACI</name>
<dbReference type="GO" id="GO:0006813">
    <property type="term" value="P:potassium ion transport"/>
    <property type="evidence" value="ECO:0007669"/>
    <property type="project" value="InterPro"/>
</dbReference>
<keyword evidence="2" id="KW-0472">Membrane</keyword>
<dbReference type="InterPro" id="IPR003148">
    <property type="entry name" value="RCK_N"/>
</dbReference>
<keyword evidence="5" id="KW-1185">Reference proteome</keyword>
<dbReference type="AlphaFoldDB" id="A0A2S7MZG8"/>
<evidence type="ECO:0000259" key="3">
    <source>
        <dbReference type="PROSITE" id="PS51201"/>
    </source>
</evidence>
<feature type="transmembrane region" description="Helical" evidence="2">
    <location>
        <begin position="29"/>
        <end position="51"/>
    </location>
</feature>
<dbReference type="SUPFAM" id="SSF81324">
    <property type="entry name" value="Voltage-gated potassium channels"/>
    <property type="match status" value="1"/>
</dbReference>
<dbReference type="Pfam" id="PF07885">
    <property type="entry name" value="Ion_trans_2"/>
    <property type="match status" value="1"/>
</dbReference>
<feature type="domain" description="RCK N-terminal" evidence="3">
    <location>
        <begin position="128"/>
        <end position="251"/>
    </location>
</feature>
<gene>
    <name evidence="4" type="ORF">CYL18_10135</name>
</gene>
<dbReference type="Gene3D" id="1.10.287.70">
    <property type="match status" value="1"/>
</dbReference>
<reference evidence="4 5" key="1">
    <citation type="submission" date="2017-12" db="EMBL/GenBank/DDBJ databases">
        <title>Taxonomic description and draft genome of Pradoshia cofamensis Gen. nov., sp. nov., a thermotolerant bacillale isolated from anterior gut of earthworm Eisenia fetida.</title>
        <authorList>
            <person name="Saha T."/>
            <person name="Chakraborty R."/>
        </authorList>
    </citation>
    <scope>NUCLEOTIDE SEQUENCE [LARGE SCALE GENOMIC DNA]</scope>
    <source>
        <strain evidence="4 5">EAG3</strain>
    </source>
</reference>
<evidence type="ECO:0000313" key="5">
    <source>
        <dbReference type="Proteomes" id="UP000239663"/>
    </source>
</evidence>
<dbReference type="Gene3D" id="3.40.50.720">
    <property type="entry name" value="NAD(P)-binding Rossmann-like Domain"/>
    <property type="match status" value="1"/>
</dbReference>
<dbReference type="SUPFAM" id="SSF51735">
    <property type="entry name" value="NAD(P)-binding Rossmann-fold domains"/>
    <property type="match status" value="1"/>
</dbReference>
<proteinExistence type="predicted"/>
<dbReference type="InterPro" id="IPR050721">
    <property type="entry name" value="Trk_Ktr_HKT_K-transport"/>
</dbReference>
<dbReference type="Proteomes" id="UP000239663">
    <property type="component" value="Unassembled WGS sequence"/>
</dbReference>
<feature type="transmembrane region" description="Helical" evidence="2">
    <location>
        <begin position="84"/>
        <end position="104"/>
    </location>
</feature>